<keyword evidence="1" id="KW-0732">Signal</keyword>
<feature type="signal peptide" evidence="1">
    <location>
        <begin position="1"/>
        <end position="21"/>
    </location>
</feature>
<feature type="chain" id="PRO_5046993216" evidence="1">
    <location>
        <begin position="22"/>
        <end position="189"/>
    </location>
</feature>
<name>A0ABW9WL82_9BURK</name>
<organism evidence="2 3">
    <name type="scientific">Duganella margarita</name>
    <dbReference type="NCBI Taxonomy" id="2692170"/>
    <lineage>
        <taxon>Bacteria</taxon>
        <taxon>Pseudomonadati</taxon>
        <taxon>Pseudomonadota</taxon>
        <taxon>Betaproteobacteria</taxon>
        <taxon>Burkholderiales</taxon>
        <taxon>Oxalobacteraceae</taxon>
        <taxon>Telluria group</taxon>
        <taxon>Duganella</taxon>
    </lineage>
</organism>
<evidence type="ECO:0000313" key="3">
    <source>
        <dbReference type="Proteomes" id="UP000466332"/>
    </source>
</evidence>
<proteinExistence type="predicted"/>
<dbReference type="Proteomes" id="UP000466332">
    <property type="component" value="Unassembled WGS sequence"/>
</dbReference>
<dbReference type="InterPro" id="IPR046732">
    <property type="entry name" value="DUF6624"/>
</dbReference>
<evidence type="ECO:0000256" key="1">
    <source>
        <dbReference type="SAM" id="SignalP"/>
    </source>
</evidence>
<evidence type="ECO:0000313" key="2">
    <source>
        <dbReference type="EMBL" id="MYN40820.1"/>
    </source>
</evidence>
<reference evidence="2 3" key="1">
    <citation type="submission" date="2019-12" db="EMBL/GenBank/DDBJ databases">
        <title>Novel species isolated from a subtropical stream in China.</title>
        <authorList>
            <person name="Lu H."/>
        </authorList>
    </citation>
    <scope>NUCLEOTIDE SEQUENCE [LARGE SCALE GENOMIC DNA]</scope>
    <source>
        <strain evidence="2 3">FT109W</strain>
    </source>
</reference>
<dbReference type="EMBL" id="WWCS01000009">
    <property type="protein sequence ID" value="MYN40820.1"/>
    <property type="molecule type" value="Genomic_DNA"/>
</dbReference>
<comment type="caution">
    <text evidence="2">The sequence shown here is derived from an EMBL/GenBank/DDBJ whole genome shotgun (WGS) entry which is preliminary data.</text>
</comment>
<dbReference type="Pfam" id="PF20329">
    <property type="entry name" value="DUF6624"/>
    <property type="match status" value="1"/>
</dbReference>
<sequence length="189" mass="21533">MKAFGLCALTLVMLLPMHAYAGECQPNALAKEYARMHSQDQALRGRYIKILEDEHRGSSVNLKEKDQLEISISDTDEANQRRLEQLLSHCGWPCALDKKRAAFSAFLIIQHAPLDYQLKYFEMVKAANGRGEIPNEKFVWLVDRILVKQGKPQLYGTEFEYGSNKVAPIDDPKNLNARRKKMGLPPVYP</sequence>
<dbReference type="RefSeq" id="WP_161045814.1">
    <property type="nucleotide sequence ID" value="NZ_WWCS01000009.1"/>
</dbReference>
<gene>
    <name evidence="2" type="ORF">GTP55_15750</name>
</gene>
<accession>A0ABW9WL82</accession>
<keyword evidence="3" id="KW-1185">Reference proteome</keyword>
<protein>
    <submittedName>
        <fullName evidence="2">Uncharacterized protein</fullName>
    </submittedName>
</protein>